<dbReference type="RefSeq" id="WP_067033675.1">
    <property type="nucleotide sequence ID" value="NZ_KQ949120.1"/>
</dbReference>
<organism evidence="2 3">
    <name type="scientific">Streptomyces dysideae</name>
    <dbReference type="NCBI Taxonomy" id="909626"/>
    <lineage>
        <taxon>Bacteria</taxon>
        <taxon>Bacillati</taxon>
        <taxon>Actinomycetota</taxon>
        <taxon>Actinomycetes</taxon>
        <taxon>Kitasatosporales</taxon>
        <taxon>Streptomycetaceae</taxon>
        <taxon>Streptomyces</taxon>
    </lineage>
</organism>
<gene>
    <name evidence="2" type="ORF">AQJ91_42590</name>
</gene>
<accession>A0A117RXX1</accession>
<comment type="caution">
    <text evidence="2">The sequence shown here is derived from an EMBL/GenBank/DDBJ whole genome shotgun (WGS) entry which is preliminary data.</text>
</comment>
<evidence type="ECO:0000313" key="2">
    <source>
        <dbReference type="EMBL" id="KUO15242.1"/>
    </source>
</evidence>
<keyword evidence="3" id="KW-1185">Reference proteome</keyword>
<dbReference type="Proteomes" id="UP000053260">
    <property type="component" value="Unassembled WGS sequence"/>
</dbReference>
<feature type="compositionally biased region" description="Low complexity" evidence="1">
    <location>
        <begin position="176"/>
        <end position="188"/>
    </location>
</feature>
<reference evidence="2 3" key="1">
    <citation type="submission" date="2015-10" db="EMBL/GenBank/DDBJ databases">
        <title>Draft genome sequence of Streptomyces sp. RV15, isolated from a marine sponge.</title>
        <authorList>
            <person name="Ruckert C."/>
            <person name="Abdelmohsen U.R."/>
            <person name="Winkler A."/>
            <person name="Hentschel U."/>
            <person name="Kalinowski J."/>
            <person name="Kampfer P."/>
            <person name="Glaeser S."/>
        </authorList>
    </citation>
    <scope>NUCLEOTIDE SEQUENCE [LARGE SCALE GENOMIC DNA]</scope>
    <source>
        <strain evidence="2 3">RV15</strain>
    </source>
</reference>
<sequence length="198" mass="21917">MPLIPTTPTPNEIHQLQLDQLDAFLRESELILEAWNIYSDEHTDLDGWPHDDDAYGRRAAQRDADTANAFEAVREQVHQLLATAEIQLASLPARAVQNRWVWQLGTLRDALDRLDALHDEGHQALDGLPADARPGTEFFDDALAIHHAEAWSSLDDWATHGHVIRDIHAAARHAPSALAPAPTTTAASVPGRHSPARR</sequence>
<evidence type="ECO:0000313" key="3">
    <source>
        <dbReference type="Proteomes" id="UP000053260"/>
    </source>
</evidence>
<dbReference type="EMBL" id="LMXB01000118">
    <property type="protein sequence ID" value="KUO15242.1"/>
    <property type="molecule type" value="Genomic_DNA"/>
</dbReference>
<dbReference type="AlphaFoldDB" id="A0A117RXX1"/>
<protein>
    <submittedName>
        <fullName evidence="2">Uncharacterized protein</fullName>
    </submittedName>
</protein>
<evidence type="ECO:0000256" key="1">
    <source>
        <dbReference type="SAM" id="MobiDB-lite"/>
    </source>
</evidence>
<dbReference type="STRING" id="909626.AQJ91_42590"/>
<feature type="region of interest" description="Disordered" evidence="1">
    <location>
        <begin position="176"/>
        <end position="198"/>
    </location>
</feature>
<name>A0A117RXX1_9ACTN</name>
<proteinExistence type="predicted"/>